<keyword evidence="8 9" id="KW-0413">Isomerase</keyword>
<evidence type="ECO:0000256" key="8">
    <source>
        <dbReference type="ARBA" id="ARBA00023235"/>
    </source>
</evidence>
<dbReference type="SUPFAM" id="SSF51366">
    <property type="entry name" value="Ribulose-phoshate binding barrel"/>
    <property type="match status" value="1"/>
</dbReference>
<evidence type="ECO:0000259" key="10">
    <source>
        <dbReference type="Pfam" id="PF00697"/>
    </source>
</evidence>
<dbReference type="InterPro" id="IPR013785">
    <property type="entry name" value="Aldolase_TIM"/>
</dbReference>
<protein>
    <recommendedName>
        <fullName evidence="4 9">N-(5'-phosphoribosyl)anthranilate isomerase</fullName>
        <shortName evidence="9">PRAI</shortName>
        <ecNumber evidence="3 9">5.3.1.24</ecNumber>
    </recommendedName>
</protein>
<accession>A0AAC9PXE1</accession>
<keyword evidence="7 9" id="KW-0057">Aromatic amino acid biosynthesis</keyword>
<dbReference type="AlphaFoldDB" id="A0AAC9PXE1"/>
<evidence type="ECO:0000313" key="12">
    <source>
        <dbReference type="Proteomes" id="UP000187506"/>
    </source>
</evidence>
<comment type="similarity">
    <text evidence="9">Belongs to the TrpF family.</text>
</comment>
<evidence type="ECO:0000313" key="11">
    <source>
        <dbReference type="EMBL" id="APY00986.1"/>
    </source>
</evidence>
<name>A0AAC9PXE1_9FLAO</name>
<dbReference type="EC" id="5.3.1.24" evidence="3 9"/>
<evidence type="ECO:0000256" key="2">
    <source>
        <dbReference type="ARBA" id="ARBA00004664"/>
    </source>
</evidence>
<dbReference type="GO" id="GO:0004640">
    <property type="term" value="F:phosphoribosylanthranilate isomerase activity"/>
    <property type="evidence" value="ECO:0007669"/>
    <property type="project" value="UniProtKB-UniRule"/>
</dbReference>
<dbReference type="HAMAP" id="MF_00135">
    <property type="entry name" value="PRAI"/>
    <property type="match status" value="1"/>
</dbReference>
<keyword evidence="12" id="KW-1185">Reference proteome</keyword>
<dbReference type="PANTHER" id="PTHR42894">
    <property type="entry name" value="N-(5'-PHOSPHORIBOSYL)ANTHRANILATE ISOMERASE"/>
    <property type="match status" value="1"/>
</dbReference>
<feature type="domain" description="N-(5'phosphoribosyl) anthranilate isomerase (PRAI)" evidence="10">
    <location>
        <begin position="3"/>
        <end position="202"/>
    </location>
</feature>
<proteinExistence type="inferred from homology"/>
<keyword evidence="5 9" id="KW-0028">Amino-acid biosynthesis</keyword>
<dbReference type="Gene3D" id="3.20.20.70">
    <property type="entry name" value="Aldolase class I"/>
    <property type="match status" value="1"/>
</dbReference>
<dbReference type="KEGG" id="lvn:BWR22_11930"/>
<keyword evidence="6 9" id="KW-0822">Tryptophan biosynthesis</keyword>
<gene>
    <name evidence="9" type="primary">trpF</name>
    <name evidence="11" type="ORF">BWR22_11930</name>
</gene>
<evidence type="ECO:0000256" key="4">
    <source>
        <dbReference type="ARBA" id="ARBA00022272"/>
    </source>
</evidence>
<evidence type="ECO:0000256" key="5">
    <source>
        <dbReference type="ARBA" id="ARBA00022605"/>
    </source>
</evidence>
<dbReference type="InterPro" id="IPR011060">
    <property type="entry name" value="RibuloseP-bd_barrel"/>
</dbReference>
<dbReference type="EMBL" id="CP019352">
    <property type="protein sequence ID" value="APY00986.1"/>
    <property type="molecule type" value="Genomic_DNA"/>
</dbReference>
<evidence type="ECO:0000256" key="6">
    <source>
        <dbReference type="ARBA" id="ARBA00022822"/>
    </source>
</evidence>
<dbReference type="InterPro" id="IPR044643">
    <property type="entry name" value="TrpF_fam"/>
</dbReference>
<reference evidence="11 12" key="1">
    <citation type="submission" date="2017-01" db="EMBL/GenBank/DDBJ databases">
        <title>Complete genome of Lacinutrix venerupis DOK2-8 isolated from seawater in Dokdo.</title>
        <authorList>
            <person name="Chi W.-J."/>
            <person name="Kim J.H."/>
        </authorList>
    </citation>
    <scope>NUCLEOTIDE SEQUENCE [LARGE SCALE GENOMIC DNA]</scope>
    <source>
        <strain evidence="11 12">DOK2-8</strain>
    </source>
</reference>
<dbReference type="RefSeq" id="WP_076733890.1">
    <property type="nucleotide sequence ID" value="NZ_CP019352.1"/>
</dbReference>
<dbReference type="InterPro" id="IPR001240">
    <property type="entry name" value="PRAI_dom"/>
</dbReference>
<sequence>MNLKICGMKNENNILDVAELNPSYMGFIFYEKSPRYFNSVIPELPENIKKIGVFVNSTFDYIRGKVEKHNLQGVQLHGDETPELCSKLKALDIIVIKVFSIKNQFNFNVLEPFEDVCDYYLFDTKGKEPGGNGYTFNWNVLKKYPSIKPYFLSGGIGPKELDALLLFLKRPESELCCTLDLNSKFETAAKLKDITKLKAFQKKLIDANYIR</sequence>
<dbReference type="Pfam" id="PF00697">
    <property type="entry name" value="PRAI"/>
    <property type="match status" value="1"/>
</dbReference>
<comment type="catalytic activity">
    <reaction evidence="1 9">
        <text>N-(5-phospho-beta-D-ribosyl)anthranilate = 1-(2-carboxyphenylamino)-1-deoxy-D-ribulose 5-phosphate</text>
        <dbReference type="Rhea" id="RHEA:21540"/>
        <dbReference type="ChEBI" id="CHEBI:18277"/>
        <dbReference type="ChEBI" id="CHEBI:58613"/>
        <dbReference type="EC" id="5.3.1.24"/>
    </reaction>
</comment>
<evidence type="ECO:0000256" key="9">
    <source>
        <dbReference type="HAMAP-Rule" id="MF_00135"/>
    </source>
</evidence>
<evidence type="ECO:0000256" key="3">
    <source>
        <dbReference type="ARBA" id="ARBA00012572"/>
    </source>
</evidence>
<comment type="pathway">
    <text evidence="2 9">Amino-acid biosynthesis; L-tryptophan biosynthesis; L-tryptophan from chorismate: step 3/5.</text>
</comment>
<evidence type="ECO:0000256" key="7">
    <source>
        <dbReference type="ARBA" id="ARBA00023141"/>
    </source>
</evidence>
<evidence type="ECO:0000256" key="1">
    <source>
        <dbReference type="ARBA" id="ARBA00001164"/>
    </source>
</evidence>
<dbReference type="GO" id="GO:0000162">
    <property type="term" value="P:L-tryptophan biosynthetic process"/>
    <property type="evidence" value="ECO:0007669"/>
    <property type="project" value="UniProtKB-UniRule"/>
</dbReference>
<organism evidence="11 12">
    <name type="scientific">Lacinutrix venerupis</name>
    <dbReference type="NCBI Taxonomy" id="1486034"/>
    <lineage>
        <taxon>Bacteria</taxon>
        <taxon>Pseudomonadati</taxon>
        <taxon>Bacteroidota</taxon>
        <taxon>Flavobacteriia</taxon>
        <taxon>Flavobacteriales</taxon>
        <taxon>Flavobacteriaceae</taxon>
        <taxon>Lacinutrix</taxon>
    </lineage>
</organism>
<dbReference type="CDD" id="cd00405">
    <property type="entry name" value="PRAI"/>
    <property type="match status" value="1"/>
</dbReference>
<dbReference type="Proteomes" id="UP000187506">
    <property type="component" value="Chromosome"/>
</dbReference>
<dbReference type="PANTHER" id="PTHR42894:SF1">
    <property type="entry name" value="N-(5'-PHOSPHORIBOSYL)ANTHRANILATE ISOMERASE"/>
    <property type="match status" value="1"/>
</dbReference>